<feature type="transmembrane region" description="Helical" evidence="11">
    <location>
        <begin position="79"/>
        <end position="103"/>
    </location>
</feature>
<sequence>MPLLRRLRKLVYHHFKEMKWQALLLLLLGYVLINWLVLSRLGEQDLTGSDYFYWLLVTASTVGYGDLSPETAGGKLYTAFVVIPFGLGLFAVTVGKIAAFSAYQWRKGLMGLKALNLSDHILVIGWDPVRTLSCCVCC</sequence>
<dbReference type="PANTHER" id="PTHR10027">
    <property type="entry name" value="CALCIUM-ACTIVATED POTASSIUM CHANNEL ALPHA CHAIN"/>
    <property type="match status" value="1"/>
</dbReference>
<evidence type="ECO:0000256" key="4">
    <source>
        <dbReference type="ARBA" id="ARBA00022692"/>
    </source>
</evidence>
<dbReference type="GO" id="GO:0034220">
    <property type="term" value="P:monoatomic ion transmembrane transport"/>
    <property type="evidence" value="ECO:0007669"/>
    <property type="project" value="UniProtKB-KW"/>
</dbReference>
<evidence type="ECO:0000256" key="10">
    <source>
        <dbReference type="ARBA" id="ARBA00023303"/>
    </source>
</evidence>
<feature type="domain" description="Potassium channel" evidence="12">
    <location>
        <begin position="29"/>
        <end position="100"/>
    </location>
</feature>
<evidence type="ECO:0000256" key="7">
    <source>
        <dbReference type="ARBA" id="ARBA00022989"/>
    </source>
</evidence>
<dbReference type="InterPro" id="IPR013099">
    <property type="entry name" value="K_chnl_dom"/>
</dbReference>
<organism evidence="13 14">
    <name type="scientific">Marinobacterium aestuariivivens</name>
    <dbReference type="NCBI Taxonomy" id="1698799"/>
    <lineage>
        <taxon>Bacteria</taxon>
        <taxon>Pseudomonadati</taxon>
        <taxon>Pseudomonadota</taxon>
        <taxon>Gammaproteobacteria</taxon>
        <taxon>Oceanospirillales</taxon>
        <taxon>Oceanospirillaceae</taxon>
        <taxon>Marinobacterium</taxon>
    </lineage>
</organism>
<protein>
    <submittedName>
        <fullName evidence="13">Potassium channel family protein</fullName>
    </submittedName>
</protein>
<dbReference type="Pfam" id="PF07885">
    <property type="entry name" value="Ion_trans_2"/>
    <property type="match status" value="1"/>
</dbReference>
<evidence type="ECO:0000313" key="13">
    <source>
        <dbReference type="EMBL" id="MFC6669304.1"/>
    </source>
</evidence>
<comment type="subcellular location">
    <subcellularLocation>
        <location evidence="1">Membrane</location>
        <topology evidence="1">Multi-pass membrane protein</topology>
    </subcellularLocation>
</comment>
<proteinExistence type="predicted"/>
<dbReference type="Proteomes" id="UP001596422">
    <property type="component" value="Unassembled WGS sequence"/>
</dbReference>
<keyword evidence="10 13" id="KW-0407">Ion channel</keyword>
<dbReference type="RefSeq" id="WP_379907873.1">
    <property type="nucleotide sequence ID" value="NZ_JBHSWE010000001.1"/>
</dbReference>
<dbReference type="Gene3D" id="1.10.287.70">
    <property type="match status" value="1"/>
</dbReference>
<keyword evidence="7 11" id="KW-1133">Transmembrane helix</keyword>
<evidence type="ECO:0000256" key="6">
    <source>
        <dbReference type="ARBA" id="ARBA00022958"/>
    </source>
</evidence>
<dbReference type="SUPFAM" id="SSF81324">
    <property type="entry name" value="Voltage-gated potassium channels"/>
    <property type="match status" value="1"/>
</dbReference>
<keyword evidence="5" id="KW-0631">Potassium channel</keyword>
<evidence type="ECO:0000256" key="8">
    <source>
        <dbReference type="ARBA" id="ARBA00023065"/>
    </source>
</evidence>
<gene>
    <name evidence="13" type="ORF">ACFQDL_03725</name>
</gene>
<evidence type="ECO:0000256" key="2">
    <source>
        <dbReference type="ARBA" id="ARBA00022448"/>
    </source>
</evidence>
<feature type="transmembrane region" description="Helical" evidence="11">
    <location>
        <begin position="20"/>
        <end position="39"/>
    </location>
</feature>
<keyword evidence="14" id="KW-1185">Reference proteome</keyword>
<keyword evidence="4 11" id="KW-0812">Transmembrane</keyword>
<keyword evidence="8" id="KW-0406">Ion transport</keyword>
<dbReference type="InterPro" id="IPR047871">
    <property type="entry name" value="K_chnl_Slo-like"/>
</dbReference>
<evidence type="ECO:0000256" key="9">
    <source>
        <dbReference type="ARBA" id="ARBA00023136"/>
    </source>
</evidence>
<accession>A0ABW1ZVT8</accession>
<keyword evidence="2" id="KW-0813">Transport</keyword>
<keyword evidence="6" id="KW-0630">Potassium</keyword>
<reference evidence="14" key="1">
    <citation type="journal article" date="2019" name="Int. J. Syst. Evol. Microbiol.">
        <title>The Global Catalogue of Microorganisms (GCM) 10K type strain sequencing project: providing services to taxonomists for standard genome sequencing and annotation.</title>
        <authorList>
            <consortium name="The Broad Institute Genomics Platform"/>
            <consortium name="The Broad Institute Genome Sequencing Center for Infectious Disease"/>
            <person name="Wu L."/>
            <person name="Ma J."/>
        </authorList>
    </citation>
    <scope>NUCLEOTIDE SEQUENCE [LARGE SCALE GENOMIC DNA]</scope>
    <source>
        <strain evidence="14">NBRC 111756</strain>
    </source>
</reference>
<keyword evidence="9 11" id="KW-0472">Membrane</keyword>
<dbReference type="EMBL" id="JBHSWE010000001">
    <property type="protein sequence ID" value="MFC6669304.1"/>
    <property type="molecule type" value="Genomic_DNA"/>
</dbReference>
<evidence type="ECO:0000256" key="5">
    <source>
        <dbReference type="ARBA" id="ARBA00022826"/>
    </source>
</evidence>
<evidence type="ECO:0000256" key="3">
    <source>
        <dbReference type="ARBA" id="ARBA00022538"/>
    </source>
</evidence>
<name>A0ABW1ZVT8_9GAMM</name>
<evidence type="ECO:0000256" key="1">
    <source>
        <dbReference type="ARBA" id="ARBA00004141"/>
    </source>
</evidence>
<evidence type="ECO:0000256" key="11">
    <source>
        <dbReference type="SAM" id="Phobius"/>
    </source>
</evidence>
<feature type="transmembrane region" description="Helical" evidence="11">
    <location>
        <begin position="51"/>
        <end position="67"/>
    </location>
</feature>
<dbReference type="PANTHER" id="PTHR10027:SF10">
    <property type="entry name" value="SLOWPOKE 2, ISOFORM D"/>
    <property type="match status" value="1"/>
</dbReference>
<evidence type="ECO:0000259" key="12">
    <source>
        <dbReference type="Pfam" id="PF07885"/>
    </source>
</evidence>
<keyword evidence="3" id="KW-0633">Potassium transport</keyword>
<comment type="caution">
    <text evidence="13">The sequence shown here is derived from an EMBL/GenBank/DDBJ whole genome shotgun (WGS) entry which is preliminary data.</text>
</comment>
<evidence type="ECO:0000313" key="14">
    <source>
        <dbReference type="Proteomes" id="UP001596422"/>
    </source>
</evidence>